<dbReference type="STRING" id="1802164.A3H51_01840"/>
<dbReference type="InterPro" id="IPR011108">
    <property type="entry name" value="RMMBL"/>
</dbReference>
<keyword evidence="4" id="KW-0862">Zinc</keyword>
<dbReference type="Pfam" id="PF07521">
    <property type="entry name" value="RMMBL"/>
    <property type="match status" value="1"/>
</dbReference>
<dbReference type="Pfam" id="PF22505">
    <property type="entry name" value="RNase_J_b_CASP"/>
    <property type="match status" value="1"/>
</dbReference>
<comment type="caution">
    <text evidence="8">The sequence shown here is derived from an EMBL/GenBank/DDBJ whole genome shotgun (WGS) entry which is preliminary data.</text>
</comment>
<evidence type="ECO:0000256" key="4">
    <source>
        <dbReference type="ARBA" id="ARBA00022833"/>
    </source>
</evidence>
<evidence type="ECO:0000256" key="5">
    <source>
        <dbReference type="ARBA" id="ARBA00022839"/>
    </source>
</evidence>
<organism evidence="8 9">
    <name type="scientific">Candidatus Spechtbacteria bacterium RIFCSPLOWO2_02_FULL_38_8</name>
    <dbReference type="NCBI Taxonomy" id="1802164"/>
    <lineage>
        <taxon>Bacteria</taxon>
        <taxon>Candidatus Spechtiibacteriota</taxon>
    </lineage>
</organism>
<dbReference type="AlphaFoldDB" id="A0A1G2HGZ4"/>
<dbReference type="Proteomes" id="UP000178509">
    <property type="component" value="Unassembled WGS sequence"/>
</dbReference>
<dbReference type="Gene3D" id="3.40.50.10710">
    <property type="entry name" value="Metallo-hydrolase/oxidoreductase"/>
    <property type="match status" value="1"/>
</dbReference>
<sequence>MNTIQVKKVYITSIGGGLSGIGNKNCYLLTVEYGDGTKLGYLLDCGQSIPQWDEDVSPGLDWNHVPNFSAIPSDVVVDAVVISHAHRDHDGGTNKLAEFLVESGKELPYFLMPQYAANMQKSREYRALVKKPNPLLDKRYTIASHYRLGVDNDRILVVDDETEEVFGHPDADRENSVVFSFFKVNHSVADSLGIVIEVAGKTIIYSGDVRLHGANQQETFSFMETLSSEKLQSADLFMIDATGVDKLCRGKAEDVAIDSFLRIVDENPNRRIFATMFSSQPKLLEFLKTFERKELKREILVYGGSMQDNLKWGHGMRPLQDKDKFTPGNWKYYTYGKKQVSENVVIFLTGSQAEPLAALTRLLNPEYNQEMKDIHLTPNDIVVFAARTIPGNEPQVADILKQLRSTGCTIYFPLEHDGNEPPWVRKATGPNVLFKELHVSGHAPRDDLKEIIKMLKPKSLMPIHAPLEQRAMITEIAEEIPVILPNGLEEVIVLS</sequence>
<name>A0A1G2HGZ4_9BACT</name>
<evidence type="ECO:0000256" key="6">
    <source>
        <dbReference type="ARBA" id="ARBA00022884"/>
    </source>
</evidence>
<evidence type="ECO:0000313" key="8">
    <source>
        <dbReference type="EMBL" id="OGZ61775.1"/>
    </source>
</evidence>
<dbReference type="PANTHER" id="PTHR43694:SF1">
    <property type="entry name" value="RIBONUCLEASE J"/>
    <property type="match status" value="1"/>
</dbReference>
<dbReference type="SMART" id="SM00849">
    <property type="entry name" value="Lactamase_B"/>
    <property type="match status" value="1"/>
</dbReference>
<dbReference type="SUPFAM" id="SSF56281">
    <property type="entry name" value="Metallo-hydrolase/oxidoreductase"/>
    <property type="match status" value="1"/>
</dbReference>
<dbReference type="InterPro" id="IPR042173">
    <property type="entry name" value="RNase_J_2"/>
</dbReference>
<dbReference type="GO" id="GO:0046872">
    <property type="term" value="F:metal ion binding"/>
    <property type="evidence" value="ECO:0007669"/>
    <property type="project" value="UniProtKB-KW"/>
</dbReference>
<keyword evidence="1" id="KW-0540">Nuclease</keyword>
<protein>
    <recommendedName>
        <fullName evidence="7">Metallo-beta-lactamase domain-containing protein</fullName>
    </recommendedName>
</protein>
<feature type="domain" description="Metallo-beta-lactamase" evidence="7">
    <location>
        <begin position="23"/>
        <end position="251"/>
    </location>
</feature>
<evidence type="ECO:0000256" key="2">
    <source>
        <dbReference type="ARBA" id="ARBA00022723"/>
    </source>
</evidence>
<evidence type="ECO:0000313" key="9">
    <source>
        <dbReference type="Proteomes" id="UP000178509"/>
    </source>
</evidence>
<accession>A0A1G2HGZ4</accession>
<reference evidence="8 9" key="1">
    <citation type="journal article" date="2016" name="Nat. Commun.">
        <title>Thousands of microbial genomes shed light on interconnected biogeochemical processes in an aquifer system.</title>
        <authorList>
            <person name="Anantharaman K."/>
            <person name="Brown C.T."/>
            <person name="Hug L.A."/>
            <person name="Sharon I."/>
            <person name="Castelle C.J."/>
            <person name="Probst A.J."/>
            <person name="Thomas B.C."/>
            <person name="Singh A."/>
            <person name="Wilkins M.J."/>
            <person name="Karaoz U."/>
            <person name="Brodie E.L."/>
            <person name="Williams K.H."/>
            <person name="Hubbard S.S."/>
            <person name="Banfield J.F."/>
        </authorList>
    </citation>
    <scope>NUCLEOTIDE SEQUENCE [LARGE SCALE GENOMIC DNA]</scope>
</reference>
<dbReference type="GO" id="GO:0003723">
    <property type="term" value="F:RNA binding"/>
    <property type="evidence" value="ECO:0007669"/>
    <property type="project" value="UniProtKB-KW"/>
</dbReference>
<dbReference type="PANTHER" id="PTHR43694">
    <property type="entry name" value="RIBONUCLEASE J"/>
    <property type="match status" value="1"/>
</dbReference>
<evidence type="ECO:0000256" key="1">
    <source>
        <dbReference type="ARBA" id="ARBA00022722"/>
    </source>
</evidence>
<keyword evidence="5" id="KW-0269">Exonuclease</keyword>
<evidence type="ECO:0000259" key="7">
    <source>
        <dbReference type="SMART" id="SM00849"/>
    </source>
</evidence>
<keyword evidence="3" id="KW-0378">Hydrolase</keyword>
<evidence type="ECO:0000256" key="3">
    <source>
        <dbReference type="ARBA" id="ARBA00022801"/>
    </source>
</evidence>
<dbReference type="InterPro" id="IPR055132">
    <property type="entry name" value="RNase_J_b_CASP"/>
</dbReference>
<keyword evidence="6" id="KW-0694">RNA-binding</keyword>
<proteinExistence type="predicted"/>
<dbReference type="Pfam" id="PF12706">
    <property type="entry name" value="Lactamase_B_2"/>
    <property type="match status" value="1"/>
</dbReference>
<gene>
    <name evidence="8" type="ORF">A3H51_01840</name>
</gene>
<dbReference type="InterPro" id="IPR036866">
    <property type="entry name" value="RibonucZ/Hydroxyglut_hydro"/>
</dbReference>
<dbReference type="Gene3D" id="3.60.15.10">
    <property type="entry name" value="Ribonuclease Z/Hydroxyacylglutathione hydrolase-like"/>
    <property type="match status" value="2"/>
</dbReference>
<dbReference type="GO" id="GO:0004527">
    <property type="term" value="F:exonuclease activity"/>
    <property type="evidence" value="ECO:0007669"/>
    <property type="project" value="UniProtKB-KW"/>
</dbReference>
<dbReference type="InterPro" id="IPR001279">
    <property type="entry name" value="Metallo-B-lactamas"/>
</dbReference>
<keyword evidence="2" id="KW-0479">Metal-binding</keyword>
<dbReference type="EMBL" id="MHOJ01000036">
    <property type="protein sequence ID" value="OGZ61775.1"/>
    <property type="molecule type" value="Genomic_DNA"/>
</dbReference>